<dbReference type="OrthoDB" id="9843279at2"/>
<dbReference type="Proteomes" id="UP000192674">
    <property type="component" value="Unassembled WGS sequence"/>
</dbReference>
<sequence>MDDATSAQDFAALLPEIDKFARELPDKDRLLFDKMLTGAAETIMNSFQSYATEFGEAFRGGKTQLTISYESGGYDDPLVCGKYCTRYVKP</sequence>
<dbReference type="AlphaFoldDB" id="A0A1Y5XQB1"/>
<dbReference type="RefSeq" id="WP_084428583.1">
    <property type="nucleotide sequence ID" value="NZ_FWXV01000003.1"/>
</dbReference>
<name>A0A1Y5XQB1_KIBAR</name>
<proteinExistence type="predicted"/>
<evidence type="ECO:0000313" key="1">
    <source>
        <dbReference type="EMBL" id="SMD07962.1"/>
    </source>
</evidence>
<organism evidence="1 2">
    <name type="scientific">Kibdelosporangium aridum</name>
    <dbReference type="NCBI Taxonomy" id="2030"/>
    <lineage>
        <taxon>Bacteria</taxon>
        <taxon>Bacillati</taxon>
        <taxon>Actinomycetota</taxon>
        <taxon>Actinomycetes</taxon>
        <taxon>Pseudonocardiales</taxon>
        <taxon>Pseudonocardiaceae</taxon>
        <taxon>Kibdelosporangium</taxon>
    </lineage>
</organism>
<reference evidence="1 2" key="1">
    <citation type="submission" date="2017-04" db="EMBL/GenBank/DDBJ databases">
        <authorList>
            <person name="Afonso C.L."/>
            <person name="Miller P.J."/>
            <person name="Scott M.A."/>
            <person name="Spackman E."/>
            <person name="Goraichik I."/>
            <person name="Dimitrov K.M."/>
            <person name="Suarez D.L."/>
            <person name="Swayne D.E."/>
        </authorList>
    </citation>
    <scope>NUCLEOTIDE SEQUENCE [LARGE SCALE GENOMIC DNA]</scope>
    <source>
        <strain evidence="1 2">DSM 43828</strain>
    </source>
</reference>
<accession>A0A1Y5XQB1</accession>
<evidence type="ECO:0000313" key="2">
    <source>
        <dbReference type="Proteomes" id="UP000192674"/>
    </source>
</evidence>
<dbReference type="EMBL" id="FWXV01000003">
    <property type="protein sequence ID" value="SMD07962.1"/>
    <property type="molecule type" value="Genomic_DNA"/>
</dbReference>
<gene>
    <name evidence="1" type="ORF">SAMN05661093_04261</name>
</gene>
<protein>
    <submittedName>
        <fullName evidence="1">Uncharacterized protein</fullName>
    </submittedName>
</protein>
<keyword evidence="2" id="KW-1185">Reference proteome</keyword>